<dbReference type="PANTHER" id="PTHR47595:SF1">
    <property type="entry name" value="MYB_SANT-LIKE DNA-BINDING DOMAIN-CONTAINING PROTEIN"/>
    <property type="match status" value="1"/>
</dbReference>
<accession>A0A6P8X915</accession>
<protein>
    <submittedName>
        <fullName evidence="4">Uncharacterized protein LOC117571303 isoform X1</fullName>
    </submittedName>
</protein>
<reference evidence="4" key="1">
    <citation type="submission" date="2025-08" db="UniProtKB">
        <authorList>
            <consortium name="RefSeq"/>
        </authorList>
    </citation>
    <scope>IDENTIFICATION</scope>
    <source>
        <strain evidence="4">15112-1751.03</strain>
        <tissue evidence="4">Whole Adult</tissue>
    </source>
</reference>
<dbReference type="Proteomes" id="UP000515160">
    <property type="component" value="Chromosome 3"/>
</dbReference>
<feature type="domain" description="Myb-like" evidence="2">
    <location>
        <begin position="412"/>
        <end position="477"/>
    </location>
</feature>
<feature type="compositionally biased region" description="Low complexity" evidence="1">
    <location>
        <begin position="380"/>
        <end position="391"/>
    </location>
</feature>
<name>A0A6P8X915_DROAB</name>
<proteinExistence type="predicted"/>
<feature type="region of interest" description="Disordered" evidence="1">
    <location>
        <begin position="239"/>
        <end position="270"/>
    </location>
</feature>
<gene>
    <name evidence="4" type="primary">LOC117571303</name>
</gene>
<dbReference type="InterPro" id="IPR001005">
    <property type="entry name" value="SANT/Myb"/>
</dbReference>
<dbReference type="InterPro" id="IPR044822">
    <property type="entry name" value="Myb_DNA-bind_4"/>
</dbReference>
<dbReference type="Gene3D" id="1.10.10.60">
    <property type="entry name" value="Homeodomain-like"/>
    <property type="match status" value="2"/>
</dbReference>
<dbReference type="SMART" id="SM00717">
    <property type="entry name" value="SANT"/>
    <property type="match status" value="3"/>
</dbReference>
<feature type="region of interest" description="Disordered" evidence="1">
    <location>
        <begin position="97"/>
        <end position="121"/>
    </location>
</feature>
<dbReference type="PANTHER" id="PTHR47595">
    <property type="entry name" value="HEAT SHOCK 70 KDA PROTEIN 14"/>
    <property type="match status" value="1"/>
</dbReference>
<evidence type="ECO:0000313" key="3">
    <source>
        <dbReference type="Proteomes" id="UP000515160"/>
    </source>
</evidence>
<dbReference type="AlphaFoldDB" id="A0A6P8X915"/>
<feature type="compositionally biased region" description="Acidic residues" evidence="1">
    <location>
        <begin position="245"/>
        <end position="264"/>
    </location>
</feature>
<sequence>MNNFETDGWDANETVALIATIKSIKDQRENGTRLRMDWQQVAQEMANCLSAHNQERSIPQLRQRYQKLRNDYFTARYRNRSCPYFNLLHDLFQNELSPEQDESAEEEEEEPQQQKHIDDDEMEQKYANTLQLELDDDTPNGTTGLAAKQPLRCKWAEGELEAFLHIITKHKLQTPLLRKRNAKVFKLIAREMAKCNFLKRPEQLRIKYHQLRRQYAKAKNGGEVFEHFAEMEALLNDSLQQPQQEESDEMDSDTVDSGEEEDGEAPLLVTGSDSEGAVVASLPSSTRCKWTEQEVDIFLDTISSLGLQSALLRKRNAKIFKLLSKELTKRSIDKPAEKLRIKYQQLRRQYNKAKNGGESFEHFEAMHQLLNPKTEPQEANGEGNLSSGSESDFMDSDDNDADNSSRRGRHPDSYYWTDEEVDAFLTIIKQQNLFRALDGSKKRNFKILTYISNIMAKQSYKRTPHQLRNKLRLLMRRHREVQKDGLKNVRMLPRHYEMLDDLMQKKRTAKAVVSPEEDAIKASPKTAPIMEESDSDVSSSGSTCDLLRAAAESDDGEDALELASDPTPLEVLTSINEGQKQLMNMLTTSQENFLRQQREMQTQFLHQMSSIMRQEREATFQMLRELLQPK</sequence>
<evidence type="ECO:0000259" key="2">
    <source>
        <dbReference type="SMART" id="SM00717"/>
    </source>
</evidence>
<keyword evidence="3" id="KW-1185">Reference proteome</keyword>
<dbReference type="OrthoDB" id="691673at2759"/>
<evidence type="ECO:0000313" key="4">
    <source>
        <dbReference type="RefSeq" id="XP_034109264.1"/>
    </source>
</evidence>
<feature type="compositionally biased region" description="Acidic residues" evidence="1">
    <location>
        <begin position="98"/>
        <end position="111"/>
    </location>
</feature>
<feature type="region of interest" description="Disordered" evidence="1">
    <location>
        <begin position="510"/>
        <end position="542"/>
    </location>
</feature>
<dbReference type="Pfam" id="PF13837">
    <property type="entry name" value="Myb_DNA-bind_4"/>
    <property type="match status" value="4"/>
</dbReference>
<dbReference type="RefSeq" id="XP_034109264.1">
    <property type="nucleotide sequence ID" value="XM_034253373.2"/>
</dbReference>
<feature type="compositionally biased region" description="Acidic residues" evidence="1">
    <location>
        <begin position="392"/>
        <end position="401"/>
    </location>
</feature>
<organism evidence="3 4">
    <name type="scientific">Drosophila albomicans</name>
    <name type="common">Fruit fly</name>
    <dbReference type="NCBI Taxonomy" id="7291"/>
    <lineage>
        <taxon>Eukaryota</taxon>
        <taxon>Metazoa</taxon>
        <taxon>Ecdysozoa</taxon>
        <taxon>Arthropoda</taxon>
        <taxon>Hexapoda</taxon>
        <taxon>Insecta</taxon>
        <taxon>Pterygota</taxon>
        <taxon>Neoptera</taxon>
        <taxon>Endopterygota</taxon>
        <taxon>Diptera</taxon>
        <taxon>Brachycera</taxon>
        <taxon>Muscomorpha</taxon>
        <taxon>Ephydroidea</taxon>
        <taxon>Drosophilidae</taxon>
        <taxon>Drosophila</taxon>
    </lineage>
</organism>
<dbReference type="GeneID" id="117571303"/>
<feature type="domain" description="Myb-like" evidence="2">
    <location>
        <begin position="151"/>
        <end position="214"/>
    </location>
</feature>
<feature type="region of interest" description="Disordered" evidence="1">
    <location>
        <begin position="373"/>
        <end position="412"/>
    </location>
</feature>
<feature type="domain" description="Myb-like" evidence="2">
    <location>
        <begin position="286"/>
        <end position="349"/>
    </location>
</feature>
<evidence type="ECO:0000256" key="1">
    <source>
        <dbReference type="SAM" id="MobiDB-lite"/>
    </source>
</evidence>